<dbReference type="AlphaFoldDB" id="A0A163KZX6"/>
<dbReference type="EMBL" id="JYNV01000067">
    <property type="protein sequence ID" value="KZM27385.1"/>
    <property type="molecule type" value="Genomic_DNA"/>
</dbReference>
<feature type="compositionally biased region" description="Polar residues" evidence="1">
    <location>
        <begin position="1"/>
        <end position="16"/>
    </location>
</feature>
<evidence type="ECO:0000313" key="3">
    <source>
        <dbReference type="Proteomes" id="UP000076837"/>
    </source>
</evidence>
<proteinExistence type="predicted"/>
<sequence>MHPSHLQPSASATSTIPAPKSKKLTLKSKKLTLKSKKLTLKTKKLILKSKKRIDVSYLSALSLCPYYNPSVNPRDMTNVPSSQPPCLRKQILSPGGLYLVLAQVYTQ</sequence>
<feature type="region of interest" description="Disordered" evidence="1">
    <location>
        <begin position="1"/>
        <end position="20"/>
    </location>
</feature>
<keyword evidence="3" id="KW-1185">Reference proteome</keyword>
<reference evidence="2 3" key="1">
    <citation type="journal article" date="2016" name="Sci. Rep.">
        <title>Draft genome sequencing and secretome analysis of fungal phytopathogen Ascochyta rabiei provides insight into the necrotrophic effector repertoire.</title>
        <authorList>
            <person name="Verma S."/>
            <person name="Gazara R.K."/>
            <person name="Nizam S."/>
            <person name="Parween S."/>
            <person name="Chattopadhyay D."/>
            <person name="Verma P.K."/>
        </authorList>
    </citation>
    <scope>NUCLEOTIDE SEQUENCE [LARGE SCALE GENOMIC DNA]</scope>
    <source>
        <strain evidence="2 3">ArDII</strain>
    </source>
</reference>
<organism evidence="2 3">
    <name type="scientific">Didymella rabiei</name>
    <name type="common">Chickpea ascochyta blight fungus</name>
    <name type="synonym">Mycosphaerella rabiei</name>
    <dbReference type="NCBI Taxonomy" id="5454"/>
    <lineage>
        <taxon>Eukaryota</taxon>
        <taxon>Fungi</taxon>
        <taxon>Dikarya</taxon>
        <taxon>Ascomycota</taxon>
        <taxon>Pezizomycotina</taxon>
        <taxon>Dothideomycetes</taxon>
        <taxon>Pleosporomycetidae</taxon>
        <taxon>Pleosporales</taxon>
        <taxon>Pleosporineae</taxon>
        <taxon>Didymellaceae</taxon>
        <taxon>Ascochyta</taxon>
    </lineage>
</organism>
<dbReference type="Proteomes" id="UP000076837">
    <property type="component" value="Unassembled WGS sequence"/>
</dbReference>
<evidence type="ECO:0000313" key="2">
    <source>
        <dbReference type="EMBL" id="KZM27385.1"/>
    </source>
</evidence>
<gene>
    <name evidence="2" type="ORF">ST47_g1472</name>
</gene>
<protein>
    <submittedName>
        <fullName evidence="2">Uncharacterized protein</fullName>
    </submittedName>
</protein>
<name>A0A163KZX6_DIDRA</name>
<comment type="caution">
    <text evidence="2">The sequence shown here is derived from an EMBL/GenBank/DDBJ whole genome shotgun (WGS) entry which is preliminary data.</text>
</comment>
<evidence type="ECO:0000256" key="1">
    <source>
        <dbReference type="SAM" id="MobiDB-lite"/>
    </source>
</evidence>
<accession>A0A163KZX6</accession>